<gene>
    <name evidence="1" type="ORF">GOODEAATRI_012036</name>
</gene>
<name>A0ABV0N9Z2_9TELE</name>
<comment type="caution">
    <text evidence="1">The sequence shown here is derived from an EMBL/GenBank/DDBJ whole genome shotgun (WGS) entry which is preliminary data.</text>
</comment>
<organism evidence="1 2">
    <name type="scientific">Goodea atripinnis</name>
    <dbReference type="NCBI Taxonomy" id="208336"/>
    <lineage>
        <taxon>Eukaryota</taxon>
        <taxon>Metazoa</taxon>
        <taxon>Chordata</taxon>
        <taxon>Craniata</taxon>
        <taxon>Vertebrata</taxon>
        <taxon>Euteleostomi</taxon>
        <taxon>Actinopterygii</taxon>
        <taxon>Neopterygii</taxon>
        <taxon>Teleostei</taxon>
        <taxon>Neoteleostei</taxon>
        <taxon>Acanthomorphata</taxon>
        <taxon>Ovalentaria</taxon>
        <taxon>Atherinomorphae</taxon>
        <taxon>Cyprinodontiformes</taxon>
        <taxon>Goodeidae</taxon>
        <taxon>Goodea</taxon>
    </lineage>
</organism>
<dbReference type="EMBL" id="JAHRIO010030743">
    <property type="protein sequence ID" value="MEQ2168218.1"/>
    <property type="molecule type" value="Genomic_DNA"/>
</dbReference>
<proteinExistence type="predicted"/>
<evidence type="ECO:0000313" key="1">
    <source>
        <dbReference type="EMBL" id="MEQ2168218.1"/>
    </source>
</evidence>
<dbReference type="Proteomes" id="UP001476798">
    <property type="component" value="Unassembled WGS sequence"/>
</dbReference>
<evidence type="ECO:0000313" key="2">
    <source>
        <dbReference type="Proteomes" id="UP001476798"/>
    </source>
</evidence>
<accession>A0ABV0N9Z2</accession>
<sequence>MICAWVSGSLRAEVQHVSRHSRGALALVEKKPHPCCTVARACSCALTNFKAPPFCVWASDAMPRLCPLCAHRKLLAVPGIGRADFPIPYQGLRCCSNLSASIFIHKAAAALLYPIPCRPNANPSLGARVGTDDGLPTIGFN</sequence>
<keyword evidence="2" id="KW-1185">Reference proteome</keyword>
<protein>
    <submittedName>
        <fullName evidence="1">Uncharacterized protein</fullName>
    </submittedName>
</protein>
<reference evidence="1 2" key="1">
    <citation type="submission" date="2021-06" db="EMBL/GenBank/DDBJ databases">
        <authorList>
            <person name="Palmer J.M."/>
        </authorList>
    </citation>
    <scope>NUCLEOTIDE SEQUENCE [LARGE SCALE GENOMIC DNA]</scope>
    <source>
        <strain evidence="1 2">GA_2019</strain>
        <tissue evidence="1">Muscle</tissue>
    </source>
</reference>